<gene>
    <name evidence="2" type="ORF">MYF79_31760</name>
</gene>
<evidence type="ECO:0000313" key="2">
    <source>
        <dbReference type="EMBL" id="UPK69541.1"/>
    </source>
</evidence>
<reference evidence="2 3" key="1">
    <citation type="submission" date="2022-04" db="EMBL/GenBank/DDBJ databases">
        <title>The arsenic-methylating capacity of Chitinophaga filiformis YT5 during chitin decomposition.</title>
        <authorList>
            <person name="Chen G."/>
            <person name="Liang Y."/>
        </authorList>
    </citation>
    <scope>NUCLEOTIDE SEQUENCE [LARGE SCALE GENOMIC DNA]</scope>
    <source>
        <strain evidence="2 3">YT5</strain>
    </source>
</reference>
<dbReference type="RefSeq" id="WP_247811827.1">
    <property type="nucleotide sequence ID" value="NZ_CP095855.1"/>
</dbReference>
<accession>A0ABY4I490</accession>
<proteinExistence type="predicted"/>
<dbReference type="PROSITE" id="PS51257">
    <property type="entry name" value="PROKAR_LIPOPROTEIN"/>
    <property type="match status" value="1"/>
</dbReference>
<evidence type="ECO:0000256" key="1">
    <source>
        <dbReference type="SAM" id="SignalP"/>
    </source>
</evidence>
<keyword evidence="3" id="KW-1185">Reference proteome</keyword>
<evidence type="ECO:0008006" key="4">
    <source>
        <dbReference type="Google" id="ProtNLM"/>
    </source>
</evidence>
<organism evidence="2 3">
    <name type="scientific">Chitinophaga filiformis</name>
    <name type="common">Myxococcus filiformis</name>
    <name type="synonym">Flexibacter filiformis</name>
    <dbReference type="NCBI Taxonomy" id="104663"/>
    <lineage>
        <taxon>Bacteria</taxon>
        <taxon>Pseudomonadati</taxon>
        <taxon>Bacteroidota</taxon>
        <taxon>Chitinophagia</taxon>
        <taxon>Chitinophagales</taxon>
        <taxon>Chitinophagaceae</taxon>
        <taxon>Chitinophaga</taxon>
    </lineage>
</organism>
<sequence>MKKNNRKLKLGILCFFLGMGCAVAQSPTDQPALMNITPPSPNAAALGKFGDIQIGPATGIPQITVPIYSYKNIDNTLKLDVSLDYHAGGIKVDEVASNVGSGWALGAGGAITRTVRDIYDEAGVFGFMNSMVVLNEAEGNKREGYGTTSSYFNYIASHNADGQNDIFSFNFAGRSGQFVYGKNNDFLMLTSNKLKVEKQQGVIVNGIASEMIGKFTLTDESGVKYIFDAVEFSDNGTAQNYHMWTSSWYLTKIISPSSRDSIILEYEPEYTKYTTGRFVTMTYGLPGFPSKDRETSYSSVITNGQRIKKIAFPDGVNIAFSYDTGIRQDMQFSEGLVRLKQISISDGTFTRGYNLYHDYSINRLTLRRVSPYSSVGEEKGYSFDYLGVLPSRLDNNQDHWGFYNTNPGNDLLPTYQYPPTGIILQGGKRDTDTARVKIGTLKRMTYPTGGYSDFEMEANSSEDPRLTDSTVTYIKQKNFNMSVYCSSSAPSAEPFIFNGDAGSTTIFNVNVFQSGDCTGACNFIVQIKNASNQVVTTQTINNDGSYNYKDYSFSLANLAKGNYTWYVYTEGMSYDNYMTMSWTEIRNQNPDTIKTVVKHLYIGGVRVKSVKTYDGIRVTPAIAKEYQYTQENSAKSSGSLGVLPIYEYPVYYEYHWYNTQSQNAPYVIYNGNGISNAIVRVSSPTQTLACINGSPVIYSRVVEKQVNNGQNNGHIDRYFTSYAPGGLAGYNVFPFTSPEYFNWSFGQLEKELIYDKNETLLKKTENEYITTIDNYHYSTQRLLNFTCIALGPVMYEVNAPSFDWTKVTQPYYYLAKTFTPGAGRKDLKRNIATEYANGQIFQVQTDYFYDTAFNIKSVTMANSLGEKLEKIVTYPYEYTNPVAVAMKAQNMYSKEIAVENWKTKGTMRYLTGGYINLYIQHSSGIRSSGIGAFSSAETIASSSVGAFNPALFNRDTYLFKDLISFSQYTSKGYLNEQSKVGDVKHAYIYGYRGNYVIAEAVNALESEIAYTGFDEDGKGNWVYTGIPASDVTALSGGKVYNLSTGPVSKNGLTSGKAYKISYWSKSAAATVNGSTGVQKAARNGWFYFEHLLSAGTTSVTVQGTALIDELRLCPVDATMHTYTYQPLYGIIGECNAKNEFQSYLYDGLGRLKVIKDQDGKVLKEIDYQFQVPVTK</sequence>
<evidence type="ECO:0000313" key="3">
    <source>
        <dbReference type="Proteomes" id="UP000830198"/>
    </source>
</evidence>
<feature type="chain" id="PRO_5046328962" description="YD repeat-containing protein" evidence="1">
    <location>
        <begin position="25"/>
        <end position="1175"/>
    </location>
</feature>
<protein>
    <recommendedName>
        <fullName evidence="4">YD repeat-containing protein</fullName>
    </recommendedName>
</protein>
<keyword evidence="1" id="KW-0732">Signal</keyword>
<dbReference type="EMBL" id="CP095855">
    <property type="protein sequence ID" value="UPK69541.1"/>
    <property type="molecule type" value="Genomic_DNA"/>
</dbReference>
<name>A0ABY4I490_CHIFI</name>
<feature type="signal peptide" evidence="1">
    <location>
        <begin position="1"/>
        <end position="24"/>
    </location>
</feature>
<dbReference type="Proteomes" id="UP000830198">
    <property type="component" value="Chromosome"/>
</dbReference>